<gene>
    <name evidence="2" type="ORF">SAMN05421806_13327</name>
</gene>
<protein>
    <submittedName>
        <fullName evidence="2">Uncharacterized protein</fullName>
    </submittedName>
</protein>
<organism evidence="2 3">
    <name type="scientific">Streptomyces indicus</name>
    <dbReference type="NCBI Taxonomy" id="417292"/>
    <lineage>
        <taxon>Bacteria</taxon>
        <taxon>Bacillati</taxon>
        <taxon>Actinomycetota</taxon>
        <taxon>Actinomycetes</taxon>
        <taxon>Kitasatosporales</taxon>
        <taxon>Streptomycetaceae</taxon>
        <taxon>Streptomyces</taxon>
    </lineage>
</organism>
<dbReference type="STRING" id="417292.SAMN05421806_13327"/>
<accession>A0A1G9JNL9</accession>
<sequence>MPEAPDIETAWIWLLERRREMRGAFDDALPPIAKAAYEQPALRRLFPFHTHGTLKFTRTAPPWGDPPPRNNSPFIVTGGPPYSVYRDGYRTLLGETSTAEDAVQVVVDHLPADLRRD</sequence>
<dbReference type="RefSeq" id="WP_093618246.1">
    <property type="nucleotide sequence ID" value="NZ_FNFF01000033.1"/>
</dbReference>
<proteinExistence type="predicted"/>
<evidence type="ECO:0000313" key="2">
    <source>
        <dbReference type="EMBL" id="SDL39150.1"/>
    </source>
</evidence>
<feature type="region of interest" description="Disordered" evidence="1">
    <location>
        <begin position="57"/>
        <end position="76"/>
    </location>
</feature>
<dbReference type="Pfam" id="PF19692">
    <property type="entry name" value="DUF6193"/>
    <property type="match status" value="1"/>
</dbReference>
<evidence type="ECO:0000256" key="1">
    <source>
        <dbReference type="SAM" id="MobiDB-lite"/>
    </source>
</evidence>
<dbReference type="OrthoDB" id="3378006at2"/>
<evidence type="ECO:0000313" key="3">
    <source>
        <dbReference type="Proteomes" id="UP000199155"/>
    </source>
</evidence>
<reference evidence="2 3" key="1">
    <citation type="submission" date="2016-10" db="EMBL/GenBank/DDBJ databases">
        <authorList>
            <person name="de Groot N.N."/>
        </authorList>
    </citation>
    <scope>NUCLEOTIDE SEQUENCE [LARGE SCALE GENOMIC DNA]</scope>
    <source>
        <strain evidence="2 3">CGMCC 4.5727</strain>
    </source>
</reference>
<dbReference type="AlphaFoldDB" id="A0A1G9JNL9"/>
<dbReference type="Proteomes" id="UP000199155">
    <property type="component" value="Unassembled WGS sequence"/>
</dbReference>
<keyword evidence="3" id="KW-1185">Reference proteome</keyword>
<dbReference type="InterPro" id="IPR045682">
    <property type="entry name" value="DUF6193"/>
</dbReference>
<dbReference type="EMBL" id="FNFF01000033">
    <property type="protein sequence ID" value="SDL39150.1"/>
    <property type="molecule type" value="Genomic_DNA"/>
</dbReference>
<name>A0A1G9JNL9_9ACTN</name>